<dbReference type="GO" id="GO:0005506">
    <property type="term" value="F:iron ion binding"/>
    <property type="evidence" value="ECO:0007669"/>
    <property type="project" value="InterPro"/>
</dbReference>
<evidence type="ECO:0000256" key="3">
    <source>
        <dbReference type="ARBA" id="ARBA00022723"/>
    </source>
</evidence>
<dbReference type="InterPro" id="IPR036396">
    <property type="entry name" value="Cyt_P450_sf"/>
</dbReference>
<evidence type="ECO:0000256" key="5">
    <source>
        <dbReference type="ARBA" id="ARBA00023004"/>
    </source>
</evidence>
<dbReference type="PANTHER" id="PTHR24296">
    <property type="entry name" value="CYTOCHROME P450"/>
    <property type="match status" value="1"/>
</dbReference>
<dbReference type="AlphaFoldDB" id="A0AAN8UL88"/>
<keyword evidence="4" id="KW-0560">Oxidoreductase</keyword>
<dbReference type="GO" id="GO:0004497">
    <property type="term" value="F:monooxygenase activity"/>
    <property type="evidence" value="ECO:0007669"/>
    <property type="project" value="InterPro"/>
</dbReference>
<evidence type="ECO:0000256" key="1">
    <source>
        <dbReference type="ARBA" id="ARBA00001971"/>
    </source>
</evidence>
<dbReference type="EMBL" id="JBAMMX010000024">
    <property type="protein sequence ID" value="KAK6916134.1"/>
    <property type="molecule type" value="Genomic_DNA"/>
</dbReference>
<evidence type="ECO:0000313" key="6">
    <source>
        <dbReference type="EMBL" id="KAK6916134.1"/>
    </source>
</evidence>
<comment type="cofactor">
    <cofactor evidence="1">
        <name>heme</name>
        <dbReference type="ChEBI" id="CHEBI:30413"/>
    </cofactor>
</comment>
<dbReference type="GO" id="GO:0016705">
    <property type="term" value="F:oxidoreductase activity, acting on paired donors, with incorporation or reduction of molecular oxygen"/>
    <property type="evidence" value="ECO:0007669"/>
    <property type="project" value="InterPro"/>
</dbReference>
<keyword evidence="7" id="KW-1185">Reference proteome</keyword>
<keyword evidence="3" id="KW-0479">Metal-binding</keyword>
<accession>A0AAN8UL88</accession>
<comment type="similarity">
    <text evidence="2">Belongs to the cytochrome P450 family.</text>
</comment>
<dbReference type="GO" id="GO:0020037">
    <property type="term" value="F:heme binding"/>
    <property type="evidence" value="ECO:0007669"/>
    <property type="project" value="InterPro"/>
</dbReference>
<reference evidence="6 7" key="1">
    <citation type="submission" date="2023-12" db="EMBL/GenBank/DDBJ databases">
        <title>A high-quality genome assembly for Dillenia turbinata (Dilleniales).</title>
        <authorList>
            <person name="Chanderbali A."/>
        </authorList>
    </citation>
    <scope>NUCLEOTIDE SEQUENCE [LARGE SCALE GENOMIC DNA]</scope>
    <source>
        <strain evidence="6">LSX21</strain>
        <tissue evidence="6">Leaf</tissue>
    </source>
</reference>
<evidence type="ECO:0000313" key="7">
    <source>
        <dbReference type="Proteomes" id="UP001370490"/>
    </source>
</evidence>
<gene>
    <name evidence="6" type="ORF">RJ641_018995</name>
</gene>
<sequence length="111" mass="12711">MKFLNLGPEKRLKEAVEIVHDFAWKTVANRSPYGEKTAWNSSLKDGSKMARPRLCVDKKFAYTQMKMVAASILLRYSIEVVEGWNVLPKITATLYMKNGLMVTFKPRLASR</sequence>
<proteinExistence type="inferred from homology"/>
<keyword evidence="5" id="KW-0408">Iron</keyword>
<organism evidence="6 7">
    <name type="scientific">Dillenia turbinata</name>
    <dbReference type="NCBI Taxonomy" id="194707"/>
    <lineage>
        <taxon>Eukaryota</taxon>
        <taxon>Viridiplantae</taxon>
        <taxon>Streptophyta</taxon>
        <taxon>Embryophyta</taxon>
        <taxon>Tracheophyta</taxon>
        <taxon>Spermatophyta</taxon>
        <taxon>Magnoliopsida</taxon>
        <taxon>eudicotyledons</taxon>
        <taxon>Gunneridae</taxon>
        <taxon>Pentapetalae</taxon>
        <taxon>Dilleniales</taxon>
        <taxon>Dilleniaceae</taxon>
        <taxon>Dillenia</taxon>
    </lineage>
</organism>
<dbReference type="Gene3D" id="1.10.630.10">
    <property type="entry name" value="Cytochrome P450"/>
    <property type="match status" value="1"/>
</dbReference>
<evidence type="ECO:0000256" key="2">
    <source>
        <dbReference type="ARBA" id="ARBA00010617"/>
    </source>
</evidence>
<dbReference type="SUPFAM" id="SSF48264">
    <property type="entry name" value="Cytochrome P450"/>
    <property type="match status" value="1"/>
</dbReference>
<comment type="caution">
    <text evidence="6">The sequence shown here is derived from an EMBL/GenBank/DDBJ whole genome shotgun (WGS) entry which is preliminary data.</text>
</comment>
<dbReference type="Proteomes" id="UP001370490">
    <property type="component" value="Unassembled WGS sequence"/>
</dbReference>
<evidence type="ECO:0000256" key="4">
    <source>
        <dbReference type="ARBA" id="ARBA00023002"/>
    </source>
</evidence>
<name>A0AAN8UL88_9MAGN</name>
<protein>
    <submittedName>
        <fullName evidence="6">Uncharacterized protein</fullName>
    </submittedName>
</protein>